<proteinExistence type="predicted"/>
<dbReference type="EMBL" id="CABPSM010000005">
    <property type="protein sequence ID" value="VVE02749.1"/>
    <property type="molecule type" value="Genomic_DNA"/>
</dbReference>
<name>A0A5E4UUN1_9BURK</name>
<feature type="transmembrane region" description="Helical" evidence="1">
    <location>
        <begin position="30"/>
        <end position="49"/>
    </location>
</feature>
<protein>
    <submittedName>
        <fullName evidence="2">Amino acid permease</fullName>
    </submittedName>
</protein>
<sequence>MLAVTHVIWPVVSGVFLFFIALYSLPTFDWVTNTVGMGGIAIGVIPLMLNRKRSGAPVRCDLRRTSP</sequence>
<keyword evidence="1" id="KW-0472">Membrane</keyword>
<keyword evidence="3" id="KW-1185">Reference proteome</keyword>
<organism evidence="2 3">
    <name type="scientific">Pandoraea horticolens</name>
    <dbReference type="NCBI Taxonomy" id="2508298"/>
    <lineage>
        <taxon>Bacteria</taxon>
        <taxon>Pseudomonadati</taxon>
        <taxon>Pseudomonadota</taxon>
        <taxon>Betaproteobacteria</taxon>
        <taxon>Burkholderiales</taxon>
        <taxon>Burkholderiaceae</taxon>
        <taxon>Pandoraea</taxon>
    </lineage>
</organism>
<dbReference type="AlphaFoldDB" id="A0A5E4UUN1"/>
<reference evidence="2 3" key="1">
    <citation type="submission" date="2019-08" db="EMBL/GenBank/DDBJ databases">
        <authorList>
            <person name="Peeters C."/>
        </authorList>
    </citation>
    <scope>NUCLEOTIDE SEQUENCE [LARGE SCALE GENOMIC DNA]</scope>
    <source>
        <strain evidence="2 3">LMG 31112</strain>
    </source>
</reference>
<feature type="transmembrane region" description="Helical" evidence="1">
    <location>
        <begin position="7"/>
        <end position="24"/>
    </location>
</feature>
<accession>A0A5E4UUN1</accession>
<keyword evidence="1" id="KW-0812">Transmembrane</keyword>
<evidence type="ECO:0000256" key="1">
    <source>
        <dbReference type="SAM" id="Phobius"/>
    </source>
</evidence>
<gene>
    <name evidence="2" type="ORF">PHO31112_02221</name>
</gene>
<dbReference type="Proteomes" id="UP000343317">
    <property type="component" value="Unassembled WGS sequence"/>
</dbReference>
<evidence type="ECO:0000313" key="3">
    <source>
        <dbReference type="Proteomes" id="UP000343317"/>
    </source>
</evidence>
<evidence type="ECO:0000313" key="2">
    <source>
        <dbReference type="EMBL" id="VVE02749.1"/>
    </source>
</evidence>
<keyword evidence="1" id="KW-1133">Transmembrane helix</keyword>